<accession>A0A9X0WJB4</accession>
<dbReference type="InterPro" id="IPR013783">
    <property type="entry name" value="Ig-like_fold"/>
</dbReference>
<feature type="domain" description="DUF7507" evidence="1">
    <location>
        <begin position="226"/>
        <end position="324"/>
    </location>
</feature>
<evidence type="ECO:0000259" key="1">
    <source>
        <dbReference type="Pfam" id="PF24346"/>
    </source>
</evidence>
<comment type="caution">
    <text evidence="2">The sequence shown here is derived from an EMBL/GenBank/DDBJ whole genome shotgun (WGS) entry which is preliminary data.</text>
</comment>
<dbReference type="Proteomes" id="UP001138802">
    <property type="component" value="Unassembled WGS sequence"/>
</dbReference>
<feature type="domain" description="DUF7507" evidence="1">
    <location>
        <begin position="114"/>
        <end position="212"/>
    </location>
</feature>
<dbReference type="InterPro" id="IPR055354">
    <property type="entry name" value="DUF7507"/>
</dbReference>
<dbReference type="Gene3D" id="2.60.40.10">
    <property type="entry name" value="Immunoglobulins"/>
    <property type="match status" value="2"/>
</dbReference>
<keyword evidence="3" id="KW-1185">Reference proteome</keyword>
<feature type="domain" description="DUF7507" evidence="1">
    <location>
        <begin position="2"/>
        <end position="100"/>
    </location>
</feature>
<dbReference type="InterPro" id="IPR047589">
    <property type="entry name" value="DUF11_rpt"/>
</dbReference>
<dbReference type="NCBIfam" id="TIGR01451">
    <property type="entry name" value="B_ant_repeat"/>
    <property type="match status" value="3"/>
</dbReference>
<gene>
    <name evidence="2" type="ORF">CKO25_12090</name>
</gene>
<evidence type="ECO:0000313" key="2">
    <source>
        <dbReference type="EMBL" id="MBK1645369.1"/>
    </source>
</evidence>
<evidence type="ECO:0000313" key="3">
    <source>
        <dbReference type="Proteomes" id="UP001138802"/>
    </source>
</evidence>
<feature type="non-terminal residue" evidence="2">
    <location>
        <position position="1"/>
    </location>
</feature>
<feature type="domain" description="DUF7507" evidence="1">
    <location>
        <begin position="451"/>
        <end position="539"/>
    </location>
</feature>
<organism evidence="2 3">
    <name type="scientific">Thiocapsa imhoffii</name>
    <dbReference type="NCBI Taxonomy" id="382777"/>
    <lineage>
        <taxon>Bacteria</taxon>
        <taxon>Pseudomonadati</taxon>
        <taxon>Pseudomonadota</taxon>
        <taxon>Gammaproteobacteria</taxon>
        <taxon>Chromatiales</taxon>
        <taxon>Chromatiaceae</taxon>
        <taxon>Thiocapsa</taxon>
    </lineage>
</organism>
<dbReference type="AlphaFoldDB" id="A0A9X0WJB4"/>
<dbReference type="EMBL" id="NRSD01000011">
    <property type="protein sequence ID" value="MBK1645369.1"/>
    <property type="molecule type" value="Genomic_DNA"/>
</dbReference>
<feature type="domain" description="DUF7507" evidence="1">
    <location>
        <begin position="674"/>
        <end position="762"/>
    </location>
</feature>
<dbReference type="PANTHER" id="PTHR34819">
    <property type="entry name" value="LARGE CYSTEINE-RICH PERIPLASMIC PROTEIN OMCB"/>
    <property type="match status" value="1"/>
</dbReference>
<dbReference type="RefSeq" id="WP_200388165.1">
    <property type="nucleotide sequence ID" value="NZ_NRSD01000011.1"/>
</dbReference>
<dbReference type="Pfam" id="PF24346">
    <property type="entry name" value="DUF7507"/>
    <property type="match status" value="5"/>
</dbReference>
<protein>
    <recommendedName>
        <fullName evidence="1">DUF7507 domain-containing protein</fullName>
    </recommendedName>
</protein>
<dbReference type="InterPro" id="IPR051172">
    <property type="entry name" value="Chlamydia_OmcB"/>
</dbReference>
<dbReference type="PANTHER" id="PTHR34819:SF3">
    <property type="entry name" value="CELL SURFACE PROTEIN"/>
    <property type="match status" value="1"/>
</dbReference>
<name>A0A9X0WJB4_9GAMM</name>
<sequence>PAPALELEKSASPSTYRAAGDEITYTFTVTNTGNVALSDVRIRDAKLGISDLAVSPSTLQPGATGTATATYVITAADVTAGTVANTATASGRHDGQTVSDTDTATITVTGPVPAPALELEKSASPSTYGAAGDEITYTFTVTNTGNVALSDVRIRDAKLGISDLAVSPSTLQPGATGTATATYVITEADVTAGTVANTATASGRHNGATVRDTDTATITVTGPPPAPALELEKSASPSTYRAAGEQITYTFTVTNTGNVPLTNVVIEDAKLGISDLAVSPSTLQPGATGTATATYVITAADVTAGTVANTATASGRHDGQTVSDTDTATITVSAGPGASVQLEKSTNHEDADVAPGPTKAIGGPVHWRYVVTNSGALALVDLVVNDDQEGEICRIPRLETGASVTCRRNGIAVAGQYRNLGTVTAQPVDAAGVALGERVSDSDPSHYFGEEPGLALEKRALESGFTAVGDRIHYTYQVTNIGRLNVHTLAVEDDKTAVSCPVASLAVGGSTTCTAVYEVTQADLAAGQVTNVAKATALSLGAVVESAIDRVTVPGPQGAAHTVTLETLTNGEDADVAPGPTKAVGGPVHWSYVVTNSGALALVDLVVNDDQEGEICRIPRLETGASVTCRRNGIAVAGQYRNLGTVTAQPVDAAGVALGERVSDSDPSHYFGEEPGLALEKRALESGFTAVGDRIHYTYQVTNIGRLNVHTLAVVDDKTPVSCPVASLAVGGSTTCTAVYEVTQADLAAGQVTNVAKATALSLGAVVESAIDRVTVPGPQGAGTTQLHAAVLPSARAVAVYQPATAFASVINDGIETARGCTLALPGVNADFLYQTTNAANELVGAVNTPVNIAPGATQGFYFAVTPRTPIADQDLALVFECVNTAPAVTQRGLNTLLLTATTEEPLDMLAIGVASSGDGVVHLSTPTDTHAFAAAAINIGRAGTVQITADDGGVGLPLQLQVCETDAGGRFLECGTTLRRTVASRQIQTYTVVVTGMGSEVPFDPARHRLFLRFRADGMTVGATSVAVRTH</sequence>
<proteinExistence type="predicted"/>
<reference evidence="2 3" key="1">
    <citation type="journal article" date="2020" name="Microorganisms">
        <title>Osmotic Adaptation and Compatible Solute Biosynthesis of Phototrophic Bacteria as Revealed from Genome Analyses.</title>
        <authorList>
            <person name="Imhoff J.F."/>
            <person name="Rahn T."/>
            <person name="Kunzel S."/>
            <person name="Keller A."/>
            <person name="Neulinger S.C."/>
        </authorList>
    </citation>
    <scope>NUCLEOTIDE SEQUENCE [LARGE SCALE GENOMIC DNA]</scope>
    <source>
        <strain evidence="2 3">DSM 21303</strain>
    </source>
</reference>